<dbReference type="SUPFAM" id="SSF55945">
    <property type="entry name" value="TATA-box binding protein-like"/>
    <property type="match status" value="1"/>
</dbReference>
<evidence type="ECO:0000256" key="4">
    <source>
        <dbReference type="ARBA" id="ARBA00023125"/>
    </source>
</evidence>
<comment type="similarity">
    <text evidence="2">Belongs to the TBP family.</text>
</comment>
<comment type="subcellular location">
    <subcellularLocation>
        <location evidence="1">Nucleus</location>
    </subcellularLocation>
</comment>
<dbReference type="GO" id="GO:0003677">
    <property type="term" value="F:DNA binding"/>
    <property type="evidence" value="ECO:0007669"/>
    <property type="project" value="UniProtKB-KW"/>
</dbReference>
<keyword evidence="8" id="KW-1185">Reference proteome</keyword>
<keyword evidence="3" id="KW-0805">Transcription regulation</keyword>
<evidence type="ECO:0000256" key="5">
    <source>
        <dbReference type="ARBA" id="ARBA00023163"/>
    </source>
</evidence>
<keyword evidence="4" id="KW-0238">DNA-binding</keyword>
<proteinExistence type="inferred from homology"/>
<keyword evidence="5" id="KW-0804">Transcription</keyword>
<evidence type="ECO:0000313" key="8">
    <source>
        <dbReference type="Proteomes" id="UP000257200"/>
    </source>
</evidence>
<evidence type="ECO:0000256" key="3">
    <source>
        <dbReference type="ARBA" id="ARBA00023015"/>
    </source>
</evidence>
<accession>A0A3Q1FLN5</accession>
<keyword evidence="6" id="KW-0539">Nucleus</keyword>
<evidence type="ECO:0000256" key="6">
    <source>
        <dbReference type="ARBA" id="ARBA00023242"/>
    </source>
</evidence>
<organism evidence="7 8">
    <name type="scientific">Acanthochromis polyacanthus</name>
    <name type="common">spiny chromis</name>
    <dbReference type="NCBI Taxonomy" id="80966"/>
    <lineage>
        <taxon>Eukaryota</taxon>
        <taxon>Metazoa</taxon>
        <taxon>Chordata</taxon>
        <taxon>Craniata</taxon>
        <taxon>Vertebrata</taxon>
        <taxon>Euteleostomi</taxon>
        <taxon>Actinopterygii</taxon>
        <taxon>Neopterygii</taxon>
        <taxon>Teleostei</taxon>
        <taxon>Neoteleostei</taxon>
        <taxon>Acanthomorphata</taxon>
        <taxon>Ovalentaria</taxon>
        <taxon>Pomacentridae</taxon>
        <taxon>Acanthochromis</taxon>
    </lineage>
</organism>
<dbReference type="InParanoid" id="A0A3Q1FLN5"/>
<dbReference type="Proteomes" id="UP000257200">
    <property type="component" value="Unplaced"/>
</dbReference>
<dbReference type="Ensembl" id="ENSAPOT00000026599.1">
    <property type="protein sequence ID" value="ENSAPOP00000017354.1"/>
    <property type="gene ID" value="ENSAPOG00000020568.1"/>
</dbReference>
<dbReference type="PANTHER" id="PTHR10126">
    <property type="entry name" value="TATA-BOX BINDING PROTEIN"/>
    <property type="match status" value="1"/>
</dbReference>
<dbReference type="PRINTS" id="PR00686">
    <property type="entry name" value="TIFACTORIID"/>
</dbReference>
<sequence>MEPNVVSRVNLGCRLDLNLIARNTWNVKYNPKVHRVLIQIRRPRTTASIFSSGVLICMGATSIEESKVAARRFARIMQKLGFPVRFLNFKIQLIMATCSSFPVFRVV</sequence>
<reference evidence="7" key="2">
    <citation type="submission" date="2025-09" db="UniProtKB">
        <authorList>
            <consortium name="Ensembl"/>
        </authorList>
    </citation>
    <scope>IDENTIFICATION</scope>
</reference>
<name>A0A3Q1FLN5_9TELE</name>
<evidence type="ECO:0000256" key="2">
    <source>
        <dbReference type="ARBA" id="ARBA00005560"/>
    </source>
</evidence>
<evidence type="ECO:0000313" key="7">
    <source>
        <dbReference type="Ensembl" id="ENSAPOP00000017354.1"/>
    </source>
</evidence>
<protein>
    <submittedName>
        <fullName evidence="7">Uncharacterized protein</fullName>
    </submittedName>
</protein>
<dbReference type="AlphaFoldDB" id="A0A3Q1FLN5"/>
<dbReference type="GO" id="GO:0005634">
    <property type="term" value="C:nucleus"/>
    <property type="evidence" value="ECO:0007669"/>
    <property type="project" value="UniProtKB-SubCell"/>
</dbReference>
<dbReference type="GO" id="GO:0006352">
    <property type="term" value="P:DNA-templated transcription initiation"/>
    <property type="evidence" value="ECO:0007669"/>
    <property type="project" value="InterPro"/>
</dbReference>
<dbReference type="InterPro" id="IPR000814">
    <property type="entry name" value="TBP"/>
</dbReference>
<reference evidence="7" key="1">
    <citation type="submission" date="2025-08" db="UniProtKB">
        <authorList>
            <consortium name="Ensembl"/>
        </authorList>
    </citation>
    <scope>IDENTIFICATION</scope>
</reference>
<dbReference type="GeneTree" id="ENSGT00940000159561"/>
<evidence type="ECO:0000256" key="1">
    <source>
        <dbReference type="ARBA" id="ARBA00004123"/>
    </source>
</evidence>
<dbReference type="Gene3D" id="3.30.310.10">
    <property type="entry name" value="TATA-Binding Protein"/>
    <property type="match status" value="1"/>
</dbReference>
<dbReference type="InterPro" id="IPR012295">
    <property type="entry name" value="TBP_dom_sf"/>
</dbReference>
<dbReference type="Pfam" id="PF00352">
    <property type="entry name" value="TBP"/>
    <property type="match status" value="1"/>
</dbReference>
<dbReference type="STRING" id="80966.ENSAPOP00000017354"/>
<dbReference type="FunFam" id="3.30.310.10:FF:000005">
    <property type="entry name" value="TATA box-binding protein-like 1"/>
    <property type="match status" value="1"/>
</dbReference>